<evidence type="ECO:0000256" key="2">
    <source>
        <dbReference type="ARBA" id="ARBA00008000"/>
    </source>
</evidence>
<keyword evidence="3" id="KW-0285">Flavoprotein</keyword>
<evidence type="ECO:0000256" key="4">
    <source>
        <dbReference type="ARBA" id="ARBA00022827"/>
    </source>
</evidence>
<dbReference type="GO" id="GO:0022904">
    <property type="term" value="P:respiratory electron transport chain"/>
    <property type="evidence" value="ECO:0007669"/>
    <property type="project" value="TreeGrafter"/>
</dbReference>
<proteinExistence type="inferred from homology"/>
<accession>H0HZT7</accession>
<dbReference type="PROSITE" id="PS51387">
    <property type="entry name" value="FAD_PCMH"/>
    <property type="match status" value="1"/>
</dbReference>
<comment type="similarity">
    <text evidence="2">Belongs to the FAD-binding oxidoreductase/transferase type 4 family.</text>
</comment>
<dbReference type="Gene3D" id="1.10.45.10">
    <property type="entry name" value="Vanillyl-alcohol Oxidase, Chain A, domain 4"/>
    <property type="match status" value="1"/>
</dbReference>
<dbReference type="Gene3D" id="3.30.70.2190">
    <property type="match status" value="1"/>
</dbReference>
<dbReference type="Gene3D" id="3.30.465.10">
    <property type="match status" value="1"/>
</dbReference>
<evidence type="ECO:0000259" key="5">
    <source>
        <dbReference type="PROSITE" id="PS51387"/>
    </source>
</evidence>
<dbReference type="InterPro" id="IPR006094">
    <property type="entry name" value="Oxid_FAD_bind_N"/>
</dbReference>
<name>H0HZT7_9HYPH</name>
<gene>
    <name evidence="6" type="ORF">MAXJ12_28618</name>
</gene>
<keyword evidence="4" id="KW-0274">FAD</keyword>
<organism evidence="6 7">
    <name type="scientific">Mesorhizobium alhagi CCNWXJ12-2</name>
    <dbReference type="NCBI Taxonomy" id="1107882"/>
    <lineage>
        <taxon>Bacteria</taxon>
        <taxon>Pseudomonadati</taxon>
        <taxon>Pseudomonadota</taxon>
        <taxon>Alphaproteobacteria</taxon>
        <taxon>Hyphomicrobiales</taxon>
        <taxon>Phyllobacteriaceae</taxon>
        <taxon>Allomesorhizobium</taxon>
    </lineage>
</organism>
<dbReference type="PANTHER" id="PTHR43716:SF2">
    <property type="entry name" value="BLL6224 PROTEIN"/>
    <property type="match status" value="1"/>
</dbReference>
<feature type="domain" description="FAD-binding PCMH-type" evidence="5">
    <location>
        <begin position="43"/>
        <end position="224"/>
    </location>
</feature>
<dbReference type="Pfam" id="PF02913">
    <property type="entry name" value="FAD-oxidase_C"/>
    <property type="match status" value="1"/>
</dbReference>
<dbReference type="InterPro" id="IPR016169">
    <property type="entry name" value="FAD-bd_PCMH_sub2"/>
</dbReference>
<dbReference type="InterPro" id="IPR016167">
    <property type="entry name" value="FAD-bd_PCMH_sub1"/>
</dbReference>
<dbReference type="InterPro" id="IPR051264">
    <property type="entry name" value="FAD-oxidored/transferase_4"/>
</dbReference>
<dbReference type="OrthoDB" id="9809290at2"/>
<dbReference type="RefSeq" id="WP_008839294.1">
    <property type="nucleotide sequence ID" value="NZ_AHAM01000255.1"/>
</dbReference>
<evidence type="ECO:0000256" key="3">
    <source>
        <dbReference type="ARBA" id="ARBA00022630"/>
    </source>
</evidence>
<dbReference type="SUPFAM" id="SSF56176">
    <property type="entry name" value="FAD-binding/transporter-associated domain-like"/>
    <property type="match status" value="1"/>
</dbReference>
<dbReference type="InterPro" id="IPR016171">
    <property type="entry name" value="Vanillyl_alc_oxidase_C-sub2"/>
</dbReference>
<dbReference type="Pfam" id="PF01565">
    <property type="entry name" value="FAD_binding_4"/>
    <property type="match status" value="1"/>
</dbReference>
<dbReference type="SUPFAM" id="SSF55103">
    <property type="entry name" value="FAD-linked oxidases, C-terminal domain"/>
    <property type="match status" value="1"/>
</dbReference>
<dbReference type="PATRIC" id="fig|1107882.3.peg.5542"/>
<evidence type="ECO:0000313" key="6">
    <source>
        <dbReference type="EMBL" id="EHK53790.1"/>
    </source>
</evidence>
<dbReference type="InterPro" id="IPR016166">
    <property type="entry name" value="FAD-bd_PCMH"/>
</dbReference>
<dbReference type="GO" id="GO:0003824">
    <property type="term" value="F:catalytic activity"/>
    <property type="evidence" value="ECO:0007669"/>
    <property type="project" value="InterPro"/>
</dbReference>
<dbReference type="InterPro" id="IPR036318">
    <property type="entry name" value="FAD-bd_PCMH-like_sf"/>
</dbReference>
<dbReference type="FunFam" id="1.10.45.10:FF:000001">
    <property type="entry name" value="D-lactate dehydrogenase mitochondrial"/>
    <property type="match status" value="1"/>
</dbReference>
<dbReference type="Gene3D" id="3.30.43.10">
    <property type="entry name" value="Uridine Diphospho-n-acetylenolpyruvylglucosamine Reductase, domain 2"/>
    <property type="match status" value="1"/>
</dbReference>
<reference evidence="6 7" key="1">
    <citation type="journal article" date="2012" name="J. Bacteriol.">
        <title>Draft Genome Sequence of Mesorhizobium alhagi CCNWXJ12-2T, a Novel Salt-Resistant Species Isolated from the Desert of Northwestern China.</title>
        <authorList>
            <person name="Zhou M."/>
            <person name="Chen W."/>
            <person name="Chen H."/>
            <person name="Wei G."/>
        </authorList>
    </citation>
    <scope>NUCLEOTIDE SEQUENCE [LARGE SCALE GENOMIC DNA]</scope>
    <source>
        <strain evidence="6 7">CCNWXJ12-2</strain>
    </source>
</reference>
<dbReference type="PANTHER" id="PTHR43716">
    <property type="entry name" value="D-2-HYDROXYGLUTARATE DEHYDROGENASE, MITOCHONDRIAL"/>
    <property type="match status" value="1"/>
</dbReference>
<dbReference type="GO" id="GO:0071949">
    <property type="term" value="F:FAD binding"/>
    <property type="evidence" value="ECO:0007669"/>
    <property type="project" value="InterPro"/>
</dbReference>
<dbReference type="EMBL" id="AHAM01000255">
    <property type="protein sequence ID" value="EHK53790.1"/>
    <property type="molecule type" value="Genomic_DNA"/>
</dbReference>
<dbReference type="Proteomes" id="UP000003250">
    <property type="component" value="Unassembled WGS sequence"/>
</dbReference>
<dbReference type="AlphaFoldDB" id="H0HZT7"/>
<dbReference type="InterPro" id="IPR016164">
    <property type="entry name" value="FAD-linked_Oxase-like_C"/>
</dbReference>
<evidence type="ECO:0000256" key="1">
    <source>
        <dbReference type="ARBA" id="ARBA00001974"/>
    </source>
</evidence>
<protein>
    <submittedName>
        <fullName evidence="6">FAD linked oxidase domain-containing protein</fullName>
    </submittedName>
</protein>
<dbReference type="Gene3D" id="3.30.70.2740">
    <property type="match status" value="1"/>
</dbReference>
<dbReference type="InterPro" id="IPR004113">
    <property type="entry name" value="FAD-bd_oxidored_4_C"/>
</dbReference>
<comment type="cofactor">
    <cofactor evidence="1">
        <name>FAD</name>
        <dbReference type="ChEBI" id="CHEBI:57692"/>
    </cofactor>
</comment>
<keyword evidence="7" id="KW-1185">Reference proteome</keyword>
<evidence type="ECO:0000313" key="7">
    <source>
        <dbReference type="Proteomes" id="UP000003250"/>
    </source>
</evidence>
<sequence length="480" mass="50809">MEASGQGIDAALLDRFAAIVGEAHALRSDADIAPYVSERRGLYSGRTPLVLRPGSVDEISRIMRLATETRTPIVPQGGNTGLVGGQMPDGSGREIVLSLSRLNRIRELDVQSNTVTVEAGVVLQTLRDAADAADRLFPLSLGSQGSCQIGGNLSSNAGGTGVLAYGNARDLCLGVEVVLPTGEVFDDLRKLKKDNTGYDLKNLFVGAEGTLGIITAAVLKLYPKPKGRAVAWVGVESPEAALWLYGLVADHAGTDLTAFELVSERTLDFVLRHIPGSVAPLDGPFPWNVLVEVSSARSEEDARNLLEDALENAILGSGDDIAHINAVFASSLAQSDAFWRLRESMSDAQRLEGASIKHDISVPVAAIPEFIERAAIAVEAVSPGARLVCFGHMGDGNLHYNISQPVGADGAAFLGLYRAMNKAVHDIVRDLGGSFSAEHGIGRLKRDELLATAPPVAIDLMRRVKAAFDPAGIMNPGKII</sequence>